<gene>
    <name evidence="2" type="ORF">PGH26_12185</name>
</gene>
<accession>A0ABZ0KT99</accession>
<dbReference type="Proteomes" id="UP001303532">
    <property type="component" value="Chromosome"/>
</dbReference>
<name>A0ABZ0KT99_9BACL</name>
<evidence type="ECO:0000313" key="3">
    <source>
        <dbReference type="Proteomes" id="UP001303532"/>
    </source>
</evidence>
<sequence>MKKFSLSLLGGGMIGIILSFLFMDYDKSSYTILDQAGIAKRTVNDMDFEFVFNSFFLIAGFTIVIYVVWTFIEKRKDDRFYNEFGGK</sequence>
<organism evidence="2 3">
    <name type="scientific">Sporosarcina jeotgali</name>
    <dbReference type="NCBI Taxonomy" id="3020056"/>
    <lineage>
        <taxon>Bacteria</taxon>
        <taxon>Bacillati</taxon>
        <taxon>Bacillota</taxon>
        <taxon>Bacilli</taxon>
        <taxon>Bacillales</taxon>
        <taxon>Caryophanaceae</taxon>
        <taxon>Sporosarcina</taxon>
    </lineage>
</organism>
<reference evidence="2 3" key="1">
    <citation type="submission" date="2023-01" db="EMBL/GenBank/DDBJ databases">
        <title>Sporosarcina sp. nov., isolated from Korean tranditional fermented seafood 'Jeotgal'.</title>
        <authorList>
            <person name="Yang A.-I."/>
        </authorList>
    </citation>
    <scope>NUCLEOTIDE SEQUENCE [LARGE SCALE GENOMIC DNA]</scope>
    <source>
        <strain evidence="2 3">B2O-1</strain>
    </source>
</reference>
<dbReference type="RefSeq" id="WP_323691326.1">
    <property type="nucleotide sequence ID" value="NZ_CP116341.1"/>
</dbReference>
<protein>
    <submittedName>
        <fullName evidence="2">Uncharacterized protein</fullName>
    </submittedName>
</protein>
<keyword evidence="3" id="KW-1185">Reference proteome</keyword>
<evidence type="ECO:0000313" key="2">
    <source>
        <dbReference type="EMBL" id="WOV83634.1"/>
    </source>
</evidence>
<evidence type="ECO:0000256" key="1">
    <source>
        <dbReference type="SAM" id="Phobius"/>
    </source>
</evidence>
<dbReference type="EMBL" id="CP116341">
    <property type="protein sequence ID" value="WOV83634.1"/>
    <property type="molecule type" value="Genomic_DNA"/>
</dbReference>
<keyword evidence="1" id="KW-0472">Membrane</keyword>
<keyword evidence="1" id="KW-1133">Transmembrane helix</keyword>
<proteinExistence type="predicted"/>
<feature type="transmembrane region" description="Helical" evidence="1">
    <location>
        <begin position="50"/>
        <end position="72"/>
    </location>
</feature>
<feature type="transmembrane region" description="Helical" evidence="1">
    <location>
        <begin position="7"/>
        <end position="23"/>
    </location>
</feature>
<keyword evidence="1" id="KW-0812">Transmembrane</keyword>